<dbReference type="PROSITE" id="PS00776">
    <property type="entry name" value="GH11_1"/>
    <property type="match status" value="1"/>
</dbReference>
<evidence type="ECO:0000313" key="17">
    <source>
        <dbReference type="EMBL" id="KAL0475934.1"/>
    </source>
</evidence>
<dbReference type="InterPro" id="IPR001137">
    <property type="entry name" value="Glyco_hydro_11"/>
</dbReference>
<feature type="compositionally biased region" description="Low complexity" evidence="13">
    <location>
        <begin position="237"/>
        <end position="250"/>
    </location>
</feature>
<evidence type="ECO:0000259" key="15">
    <source>
        <dbReference type="PROSITE" id="PS51164"/>
    </source>
</evidence>
<evidence type="ECO:0000256" key="12">
    <source>
        <dbReference type="RuleBase" id="RU362015"/>
    </source>
</evidence>
<dbReference type="Pfam" id="PF00734">
    <property type="entry name" value="CBM_1"/>
    <property type="match status" value="1"/>
</dbReference>
<comment type="pathway">
    <text evidence="2 11 12">Glycan degradation; xylan degradation.</text>
</comment>
<evidence type="ECO:0000256" key="10">
    <source>
        <dbReference type="ARBA" id="ARBA00023326"/>
    </source>
</evidence>
<reference evidence="17 18" key="1">
    <citation type="submission" date="2023-09" db="EMBL/GenBank/DDBJ databases">
        <title>Multi-omics analysis of a traditional fermented food reveals byproduct-associated fungal strains for waste-to-food upcycling.</title>
        <authorList>
            <consortium name="Lawrence Berkeley National Laboratory"/>
            <person name="Rekdal V.M."/>
            <person name="Villalobos-Escobedo J.M."/>
            <person name="Rodriguez-Valeron N."/>
            <person name="Garcia M.O."/>
            <person name="Vasquez D.P."/>
            <person name="Damayanti I."/>
            <person name="Sorensen P.M."/>
            <person name="Baidoo E.E."/>
            <person name="De Carvalho A.C."/>
            <person name="Riley R."/>
            <person name="Lipzen A."/>
            <person name="He G."/>
            <person name="Yan M."/>
            <person name="Haridas S."/>
            <person name="Daum C."/>
            <person name="Yoshinaga Y."/>
            <person name="Ng V."/>
            <person name="Grigoriev I.V."/>
            <person name="Munk R."/>
            <person name="Nuraida L."/>
            <person name="Wijaya C.H."/>
            <person name="Morales P.-C."/>
            <person name="Keasling J.D."/>
        </authorList>
    </citation>
    <scope>NUCLEOTIDE SEQUENCE [LARGE SCALE GENOMIC DNA]</scope>
    <source>
        <strain evidence="17 18">FGSC 2613</strain>
    </source>
</reference>
<dbReference type="PROSITE" id="PS00562">
    <property type="entry name" value="CBM1_1"/>
    <property type="match status" value="1"/>
</dbReference>
<evidence type="ECO:0000256" key="8">
    <source>
        <dbReference type="ARBA" id="ARBA00023277"/>
    </source>
</evidence>
<evidence type="ECO:0000313" key="18">
    <source>
        <dbReference type="Proteomes" id="UP001451303"/>
    </source>
</evidence>
<dbReference type="InterPro" id="IPR033119">
    <property type="entry name" value="GH11_AS_2"/>
</dbReference>
<dbReference type="InterPro" id="IPR000254">
    <property type="entry name" value="CBD"/>
</dbReference>
<proteinExistence type="inferred from homology"/>
<evidence type="ECO:0000256" key="13">
    <source>
        <dbReference type="SAM" id="MobiDB-lite"/>
    </source>
</evidence>
<dbReference type="PROSITE" id="PS00777">
    <property type="entry name" value="GH11_2"/>
    <property type="match status" value="1"/>
</dbReference>
<dbReference type="EC" id="3.2.1.8" evidence="4 11"/>
<dbReference type="SUPFAM" id="SSF57180">
    <property type="entry name" value="Cellulose-binding domain"/>
    <property type="match status" value="1"/>
</dbReference>
<dbReference type="InterPro" id="IPR033123">
    <property type="entry name" value="GH11_dom"/>
</dbReference>
<dbReference type="SMART" id="SM00236">
    <property type="entry name" value="fCBD"/>
    <property type="match status" value="1"/>
</dbReference>
<keyword evidence="18" id="KW-1185">Reference proteome</keyword>
<evidence type="ECO:0000256" key="3">
    <source>
        <dbReference type="ARBA" id="ARBA00007792"/>
    </source>
</evidence>
<feature type="domain" description="GH11" evidence="16">
    <location>
        <begin position="36"/>
        <end position="224"/>
    </location>
</feature>
<evidence type="ECO:0000256" key="4">
    <source>
        <dbReference type="ARBA" id="ARBA00012590"/>
    </source>
</evidence>
<dbReference type="Gene3D" id="2.60.120.180">
    <property type="match status" value="1"/>
</dbReference>
<dbReference type="PROSITE" id="PS51761">
    <property type="entry name" value="GH11_3"/>
    <property type="match status" value="1"/>
</dbReference>
<evidence type="ECO:0000256" key="14">
    <source>
        <dbReference type="SAM" id="SignalP"/>
    </source>
</evidence>
<evidence type="ECO:0000256" key="1">
    <source>
        <dbReference type="ARBA" id="ARBA00000681"/>
    </source>
</evidence>
<dbReference type="InterPro" id="IPR018208">
    <property type="entry name" value="GH11_AS_1"/>
</dbReference>
<protein>
    <recommendedName>
        <fullName evidence="4 11">Endo-1,4-beta-xylanase</fullName>
        <ecNumber evidence="4 11">3.2.1.8</ecNumber>
    </recommendedName>
</protein>
<dbReference type="InterPro" id="IPR013319">
    <property type="entry name" value="GH11/12"/>
</dbReference>
<dbReference type="Proteomes" id="UP001451303">
    <property type="component" value="Unassembled WGS sequence"/>
</dbReference>
<dbReference type="PROSITE" id="PS51164">
    <property type="entry name" value="CBM1_2"/>
    <property type="match status" value="1"/>
</dbReference>
<evidence type="ECO:0000256" key="7">
    <source>
        <dbReference type="ARBA" id="ARBA00022801"/>
    </source>
</evidence>
<keyword evidence="7 11" id="KW-0378">Hydrolase</keyword>
<feature type="active site" description="Proton donor" evidence="11">
    <location>
        <position position="211"/>
    </location>
</feature>
<feature type="domain" description="CBM1" evidence="15">
    <location>
        <begin position="257"/>
        <end position="293"/>
    </location>
</feature>
<comment type="catalytic activity">
    <reaction evidence="1 11 12">
        <text>Endohydrolysis of (1-&gt;4)-beta-D-xylosidic linkages in xylans.</text>
        <dbReference type="EC" id="3.2.1.8"/>
    </reaction>
</comment>
<keyword evidence="10 11" id="KW-0624">Polysaccharide degradation</keyword>
<dbReference type="EMBL" id="JAVLET010000001">
    <property type="protein sequence ID" value="KAL0475934.1"/>
    <property type="molecule type" value="Genomic_DNA"/>
</dbReference>
<keyword evidence="5 11" id="KW-0858">Xylan degradation</keyword>
<dbReference type="Pfam" id="PF00457">
    <property type="entry name" value="Glyco_hydro_11"/>
    <property type="match status" value="1"/>
</dbReference>
<evidence type="ECO:0000256" key="6">
    <source>
        <dbReference type="ARBA" id="ARBA00022729"/>
    </source>
</evidence>
<evidence type="ECO:0000256" key="9">
    <source>
        <dbReference type="ARBA" id="ARBA00023295"/>
    </source>
</evidence>
<dbReference type="PANTHER" id="PTHR46828:SF3">
    <property type="entry name" value="ENDO-1,4-BETA-XYLANASE"/>
    <property type="match status" value="1"/>
</dbReference>
<organism evidence="17 18">
    <name type="scientific">Neurospora intermedia</name>
    <dbReference type="NCBI Taxonomy" id="5142"/>
    <lineage>
        <taxon>Eukaryota</taxon>
        <taxon>Fungi</taxon>
        <taxon>Dikarya</taxon>
        <taxon>Ascomycota</taxon>
        <taxon>Pezizomycotina</taxon>
        <taxon>Sordariomycetes</taxon>
        <taxon>Sordariomycetidae</taxon>
        <taxon>Sordariales</taxon>
        <taxon>Sordariaceae</taxon>
        <taxon>Neurospora</taxon>
    </lineage>
</organism>
<name>A0ABR3DTD2_NEUIN</name>
<keyword evidence="8 11" id="KW-0119">Carbohydrate metabolism</keyword>
<comment type="caution">
    <text evidence="17">The sequence shown here is derived from an EMBL/GenBank/DDBJ whole genome shotgun (WGS) entry which is preliminary data.</text>
</comment>
<dbReference type="PRINTS" id="PR00911">
    <property type="entry name" value="GLHYDRLASE11"/>
</dbReference>
<evidence type="ECO:0000256" key="5">
    <source>
        <dbReference type="ARBA" id="ARBA00022651"/>
    </source>
</evidence>
<comment type="similarity">
    <text evidence="3 11 12">Belongs to the glycosyl hydrolase 11 (cellulase G) family.</text>
</comment>
<accession>A0ABR3DTD2</accession>
<dbReference type="PANTHER" id="PTHR46828">
    <property type="entry name" value="ENDO-1,4-BETA-XYLANASE A-RELATED"/>
    <property type="match status" value="1"/>
</dbReference>
<feature type="chain" id="PRO_5046224089" description="Endo-1,4-beta-xylanase" evidence="14">
    <location>
        <begin position="21"/>
        <end position="293"/>
    </location>
</feature>
<evidence type="ECO:0000256" key="2">
    <source>
        <dbReference type="ARBA" id="ARBA00004851"/>
    </source>
</evidence>
<sequence length="293" mass="30776">MVAFSSILLAASTAISGVFALPGELPGQGSLFKRQTYTSSATGTHNGYYFSFWTDGQGSVRYTNEAGGQYTATWSGNGNWVGGKGWMPGTDRTINYTGTYSPNGNSYLAVYGWTRNPLIEYYVVENFGTYNPSTGATRLGSVTSDGGVYDIYRTQRVNQPSIDGTATFYQYWSVRQQKRTGGSVNMKNHFDAWTRSGLTLGTHNYQIVATEGYFSSGSSTINVGASGGSGGGGGGTTPENPGTTTTPTNPGNGGGGSCAAKWGQCGGQGWSGATCCQSGSTCQAANQWYSQCV</sequence>
<dbReference type="SUPFAM" id="SSF49899">
    <property type="entry name" value="Concanavalin A-like lectins/glucanases"/>
    <property type="match status" value="1"/>
</dbReference>
<feature type="compositionally biased region" description="Gly residues" evidence="13">
    <location>
        <begin position="225"/>
        <end position="236"/>
    </location>
</feature>
<evidence type="ECO:0000256" key="11">
    <source>
        <dbReference type="PROSITE-ProRule" id="PRU01097"/>
    </source>
</evidence>
<evidence type="ECO:0000259" key="16">
    <source>
        <dbReference type="PROSITE" id="PS51761"/>
    </source>
</evidence>
<keyword evidence="9 11" id="KW-0326">Glycosidase</keyword>
<dbReference type="InterPro" id="IPR035971">
    <property type="entry name" value="CBD_sf"/>
</dbReference>
<feature type="active site" description="Nucleophile" evidence="11">
    <location>
        <position position="120"/>
    </location>
</feature>
<feature type="signal peptide" evidence="14">
    <location>
        <begin position="1"/>
        <end position="20"/>
    </location>
</feature>
<keyword evidence="6 14" id="KW-0732">Signal</keyword>
<feature type="region of interest" description="Disordered" evidence="13">
    <location>
        <begin position="224"/>
        <end position="253"/>
    </location>
</feature>
<dbReference type="InterPro" id="IPR013320">
    <property type="entry name" value="ConA-like_dom_sf"/>
</dbReference>
<gene>
    <name evidence="17" type="ORF">QR685DRAFT_559774</name>
</gene>